<protein>
    <submittedName>
        <fullName evidence="1">Uncharacterized protein</fullName>
    </submittedName>
</protein>
<keyword evidence="2" id="KW-1185">Reference proteome</keyword>
<proteinExistence type="predicted"/>
<name>A0A3M7PRB1_BRAPC</name>
<accession>A0A3M7PRB1</accession>
<dbReference type="AlphaFoldDB" id="A0A3M7PRB1"/>
<reference evidence="1 2" key="1">
    <citation type="journal article" date="2018" name="Sci. Rep.">
        <title>Genomic signatures of local adaptation to the degree of environmental predictability in rotifers.</title>
        <authorList>
            <person name="Franch-Gras L."/>
            <person name="Hahn C."/>
            <person name="Garcia-Roger E.M."/>
            <person name="Carmona M.J."/>
            <person name="Serra M."/>
            <person name="Gomez A."/>
        </authorList>
    </citation>
    <scope>NUCLEOTIDE SEQUENCE [LARGE SCALE GENOMIC DNA]</scope>
    <source>
        <strain evidence="1">HYR1</strain>
    </source>
</reference>
<evidence type="ECO:0000313" key="1">
    <source>
        <dbReference type="EMBL" id="RNA01198.1"/>
    </source>
</evidence>
<sequence length="88" mass="10015">MIDPEQILKESLVKDKSLSANEIDIKFDNQIDNSIGSISQTSAVAEKKLFHSVFSFTEQFCMKFHNAIKSSPIKITWKPQKSDLNIIK</sequence>
<organism evidence="1 2">
    <name type="scientific">Brachionus plicatilis</name>
    <name type="common">Marine rotifer</name>
    <name type="synonym">Brachionus muelleri</name>
    <dbReference type="NCBI Taxonomy" id="10195"/>
    <lineage>
        <taxon>Eukaryota</taxon>
        <taxon>Metazoa</taxon>
        <taxon>Spiralia</taxon>
        <taxon>Gnathifera</taxon>
        <taxon>Rotifera</taxon>
        <taxon>Eurotatoria</taxon>
        <taxon>Monogononta</taxon>
        <taxon>Pseudotrocha</taxon>
        <taxon>Ploima</taxon>
        <taxon>Brachionidae</taxon>
        <taxon>Brachionus</taxon>
    </lineage>
</organism>
<gene>
    <name evidence="1" type="ORF">BpHYR1_044787</name>
</gene>
<dbReference type="Proteomes" id="UP000276133">
    <property type="component" value="Unassembled WGS sequence"/>
</dbReference>
<dbReference type="EMBL" id="REGN01009417">
    <property type="protein sequence ID" value="RNA01198.1"/>
    <property type="molecule type" value="Genomic_DNA"/>
</dbReference>
<evidence type="ECO:0000313" key="2">
    <source>
        <dbReference type="Proteomes" id="UP000276133"/>
    </source>
</evidence>
<comment type="caution">
    <text evidence="1">The sequence shown here is derived from an EMBL/GenBank/DDBJ whole genome shotgun (WGS) entry which is preliminary data.</text>
</comment>